<evidence type="ECO:0000313" key="7">
    <source>
        <dbReference type="Proteomes" id="UP000054321"/>
    </source>
</evidence>
<reference evidence="7" key="2">
    <citation type="submission" date="2015-01" db="EMBL/GenBank/DDBJ databases">
        <title>Evolutionary Origins and Diversification of the Mycorrhizal Mutualists.</title>
        <authorList>
            <consortium name="DOE Joint Genome Institute"/>
            <consortium name="Mycorrhizal Genomics Consortium"/>
            <person name="Kohler A."/>
            <person name="Kuo A."/>
            <person name="Nagy L.G."/>
            <person name="Floudas D."/>
            <person name="Copeland A."/>
            <person name="Barry K.W."/>
            <person name="Cichocki N."/>
            <person name="Veneault-Fourrey C."/>
            <person name="LaButti K."/>
            <person name="Lindquist E.A."/>
            <person name="Lipzen A."/>
            <person name="Lundell T."/>
            <person name="Morin E."/>
            <person name="Murat C."/>
            <person name="Riley R."/>
            <person name="Ohm R."/>
            <person name="Sun H."/>
            <person name="Tunlid A."/>
            <person name="Henrissat B."/>
            <person name="Grigoriev I.V."/>
            <person name="Hibbett D.S."/>
            <person name="Martin F."/>
        </authorList>
    </citation>
    <scope>NUCLEOTIDE SEQUENCE [LARGE SCALE GENOMIC DNA]</scope>
    <source>
        <strain evidence="7">Zn</strain>
    </source>
</reference>
<keyword evidence="5" id="KW-0539">Nucleus</keyword>
<evidence type="ECO:0000313" key="6">
    <source>
        <dbReference type="EMBL" id="KIN00009.1"/>
    </source>
</evidence>
<keyword evidence="2" id="KW-0479">Metal-binding</keyword>
<dbReference type="EMBL" id="KN832878">
    <property type="protein sequence ID" value="KIN00009.1"/>
    <property type="molecule type" value="Genomic_DNA"/>
</dbReference>
<accession>A0A0C3CLV9</accession>
<dbReference type="InterPro" id="IPR050815">
    <property type="entry name" value="TF_fung"/>
</dbReference>
<sequence length="484" mass="53782">MVESGFSREWAERAGELVSREILDPHEENIITFINLALFWYGQGNAIQICYLLSITESRPGDTSILQVEFSRRRFWACFLVGSFCSDTISSKELPDRALSLPLPCREADLCQGAYNSSCLNGQRDGNLYGELVRVMALWNSVCLLVGQQLSDTSSRVRAIQELDSKILEWRSAMPQSLELSAATISLVPPHTLPLLLLIHIVYHQCLCSLHASIIPLFSLGLSEEGFSYARQISAQIAFEHANSVSSLIEAMLEHSLDLSRLPSFVGYSAYCSCVIQAPFISCTKAGIRERALINVLANLRVIQQLGKFWKFIYLLGFNFRAVYAAHEKHPPSPNDEPRSMEIHNFNKFACCTFRVQTSILSHNEIVLRAGGSIAEKDNKVIDMGFGDTSHGCAPITDGGIALLINELSQLSTRQGETERSSSLGPTPCLVQDATEASQPWLDYGIVNGNCSIIPDDLEVLGEQMLVFDEWDDPFGVSADKYYY</sequence>
<keyword evidence="7" id="KW-1185">Reference proteome</keyword>
<keyword evidence="3" id="KW-0805">Transcription regulation</keyword>
<dbReference type="GO" id="GO:0046872">
    <property type="term" value="F:metal ion binding"/>
    <property type="evidence" value="ECO:0007669"/>
    <property type="project" value="UniProtKB-KW"/>
</dbReference>
<protein>
    <recommendedName>
        <fullName evidence="8">Transcription factor domain-containing protein</fullName>
    </recommendedName>
</protein>
<dbReference type="HOGENOM" id="CLU_024802_1_0_1"/>
<dbReference type="GO" id="GO:0000981">
    <property type="term" value="F:DNA-binding transcription factor activity, RNA polymerase II-specific"/>
    <property type="evidence" value="ECO:0007669"/>
    <property type="project" value="InterPro"/>
</dbReference>
<dbReference type="CDD" id="cd12148">
    <property type="entry name" value="fungal_TF_MHR"/>
    <property type="match status" value="1"/>
</dbReference>
<dbReference type="InParanoid" id="A0A0C3CLV9"/>
<reference evidence="6 7" key="1">
    <citation type="submission" date="2014-04" db="EMBL/GenBank/DDBJ databases">
        <authorList>
            <consortium name="DOE Joint Genome Institute"/>
            <person name="Kuo A."/>
            <person name="Martino E."/>
            <person name="Perotto S."/>
            <person name="Kohler A."/>
            <person name="Nagy L.G."/>
            <person name="Floudas D."/>
            <person name="Copeland A."/>
            <person name="Barry K.W."/>
            <person name="Cichocki N."/>
            <person name="Veneault-Fourrey C."/>
            <person name="LaButti K."/>
            <person name="Lindquist E.A."/>
            <person name="Lipzen A."/>
            <person name="Lundell T."/>
            <person name="Morin E."/>
            <person name="Murat C."/>
            <person name="Sun H."/>
            <person name="Tunlid A."/>
            <person name="Henrissat B."/>
            <person name="Grigoriev I.V."/>
            <person name="Hibbett D.S."/>
            <person name="Martin F."/>
            <person name="Nordberg H.P."/>
            <person name="Cantor M.N."/>
            <person name="Hua S.X."/>
        </authorList>
    </citation>
    <scope>NUCLEOTIDE SEQUENCE [LARGE SCALE GENOMIC DNA]</scope>
    <source>
        <strain evidence="6 7">Zn</strain>
    </source>
</reference>
<evidence type="ECO:0000256" key="5">
    <source>
        <dbReference type="ARBA" id="ARBA00023242"/>
    </source>
</evidence>
<dbReference type="OrthoDB" id="2309723at2759"/>
<dbReference type="PANTHER" id="PTHR47338:SF5">
    <property type="entry name" value="ZN(II)2CYS6 TRANSCRIPTION FACTOR (EUROFUNG)"/>
    <property type="match status" value="1"/>
</dbReference>
<keyword evidence="4" id="KW-0804">Transcription</keyword>
<evidence type="ECO:0008006" key="8">
    <source>
        <dbReference type="Google" id="ProtNLM"/>
    </source>
</evidence>
<dbReference type="Proteomes" id="UP000054321">
    <property type="component" value="Unassembled WGS sequence"/>
</dbReference>
<name>A0A0C3CLV9_OIDMZ</name>
<proteinExistence type="predicted"/>
<organism evidence="6 7">
    <name type="scientific">Oidiodendron maius (strain Zn)</name>
    <dbReference type="NCBI Taxonomy" id="913774"/>
    <lineage>
        <taxon>Eukaryota</taxon>
        <taxon>Fungi</taxon>
        <taxon>Dikarya</taxon>
        <taxon>Ascomycota</taxon>
        <taxon>Pezizomycotina</taxon>
        <taxon>Leotiomycetes</taxon>
        <taxon>Leotiomycetes incertae sedis</taxon>
        <taxon>Myxotrichaceae</taxon>
        <taxon>Oidiodendron</taxon>
    </lineage>
</organism>
<evidence type="ECO:0000256" key="2">
    <source>
        <dbReference type="ARBA" id="ARBA00022723"/>
    </source>
</evidence>
<evidence type="ECO:0000256" key="4">
    <source>
        <dbReference type="ARBA" id="ARBA00023163"/>
    </source>
</evidence>
<gene>
    <name evidence="6" type="ORF">OIDMADRAFT_55899</name>
</gene>
<evidence type="ECO:0000256" key="1">
    <source>
        <dbReference type="ARBA" id="ARBA00004123"/>
    </source>
</evidence>
<comment type="subcellular location">
    <subcellularLocation>
        <location evidence="1">Nucleus</location>
    </subcellularLocation>
</comment>
<dbReference type="AlphaFoldDB" id="A0A0C3CLV9"/>
<dbReference type="GO" id="GO:0005634">
    <property type="term" value="C:nucleus"/>
    <property type="evidence" value="ECO:0007669"/>
    <property type="project" value="UniProtKB-SubCell"/>
</dbReference>
<evidence type="ECO:0000256" key="3">
    <source>
        <dbReference type="ARBA" id="ARBA00023015"/>
    </source>
</evidence>
<dbReference type="PANTHER" id="PTHR47338">
    <property type="entry name" value="ZN(II)2CYS6 TRANSCRIPTION FACTOR (EUROFUNG)-RELATED"/>
    <property type="match status" value="1"/>
</dbReference>